<accession>J3M602</accession>
<evidence type="ECO:0000313" key="1">
    <source>
        <dbReference type="EnsemblPlants" id="OB05G20260.1"/>
    </source>
</evidence>
<dbReference type="Proteomes" id="UP000006038">
    <property type="component" value="Chromosome 5"/>
</dbReference>
<dbReference type="HOGENOM" id="CLU_1498543_0_0_1"/>
<organism evidence="1">
    <name type="scientific">Oryza brachyantha</name>
    <name type="common">malo sina</name>
    <dbReference type="NCBI Taxonomy" id="4533"/>
    <lineage>
        <taxon>Eukaryota</taxon>
        <taxon>Viridiplantae</taxon>
        <taxon>Streptophyta</taxon>
        <taxon>Embryophyta</taxon>
        <taxon>Tracheophyta</taxon>
        <taxon>Spermatophyta</taxon>
        <taxon>Magnoliopsida</taxon>
        <taxon>Liliopsida</taxon>
        <taxon>Poales</taxon>
        <taxon>Poaceae</taxon>
        <taxon>BOP clade</taxon>
        <taxon>Oryzoideae</taxon>
        <taxon>Oryzeae</taxon>
        <taxon>Oryzinae</taxon>
        <taxon>Oryza</taxon>
    </lineage>
</organism>
<reference evidence="1" key="2">
    <citation type="submission" date="2013-04" db="UniProtKB">
        <authorList>
            <consortium name="EnsemblPlants"/>
        </authorList>
    </citation>
    <scope>IDENTIFICATION</scope>
</reference>
<evidence type="ECO:0000313" key="2">
    <source>
        <dbReference type="Proteomes" id="UP000006038"/>
    </source>
</evidence>
<dbReference type="Gramene" id="OB05G20260.1">
    <property type="protein sequence ID" value="OB05G20260.1"/>
    <property type="gene ID" value="OB05G20260"/>
</dbReference>
<dbReference type="EnsemblPlants" id="OB05G20260.1">
    <property type="protein sequence ID" value="OB05G20260.1"/>
    <property type="gene ID" value="OB05G20260"/>
</dbReference>
<protein>
    <submittedName>
        <fullName evidence="1">Uncharacterized protein</fullName>
    </submittedName>
</protein>
<keyword evidence="2" id="KW-1185">Reference proteome</keyword>
<dbReference type="AlphaFoldDB" id="J3M602"/>
<sequence>MTVSRLRTVRLEDTDQVGIIQATKHILKAGVQRFDVMFLGENFWELNSPKIPGTMLEWTDQGCTVPPSGLAPPCLKRSARLGLATKDTPMRLRAGNYCMNWLLKMTVDELELVVGYTIELALRIDRLHRIYVMLAWHYSQQKVLMGEHARASVYQSLPPLPLTAYDMCLDGEPDGGILGW</sequence>
<proteinExistence type="predicted"/>
<name>J3M602_ORYBR</name>
<reference evidence="1" key="1">
    <citation type="journal article" date="2013" name="Nat. Commun.">
        <title>Whole-genome sequencing of Oryza brachyantha reveals mechanisms underlying Oryza genome evolution.</title>
        <authorList>
            <person name="Chen J."/>
            <person name="Huang Q."/>
            <person name="Gao D."/>
            <person name="Wang J."/>
            <person name="Lang Y."/>
            <person name="Liu T."/>
            <person name="Li B."/>
            <person name="Bai Z."/>
            <person name="Luis Goicoechea J."/>
            <person name="Liang C."/>
            <person name="Chen C."/>
            <person name="Zhang W."/>
            <person name="Sun S."/>
            <person name="Liao Y."/>
            <person name="Zhang X."/>
            <person name="Yang L."/>
            <person name="Song C."/>
            <person name="Wang M."/>
            <person name="Shi J."/>
            <person name="Liu G."/>
            <person name="Liu J."/>
            <person name="Zhou H."/>
            <person name="Zhou W."/>
            <person name="Yu Q."/>
            <person name="An N."/>
            <person name="Chen Y."/>
            <person name="Cai Q."/>
            <person name="Wang B."/>
            <person name="Liu B."/>
            <person name="Min J."/>
            <person name="Huang Y."/>
            <person name="Wu H."/>
            <person name="Li Z."/>
            <person name="Zhang Y."/>
            <person name="Yin Y."/>
            <person name="Song W."/>
            <person name="Jiang J."/>
            <person name="Jackson S.A."/>
            <person name="Wing R.A."/>
            <person name="Wang J."/>
            <person name="Chen M."/>
        </authorList>
    </citation>
    <scope>NUCLEOTIDE SEQUENCE [LARGE SCALE GENOMIC DNA]</scope>
    <source>
        <strain evidence="1">cv. IRGC 101232</strain>
    </source>
</reference>